<gene>
    <name evidence="1" type="ordered locus">XBJ1_1860</name>
</gene>
<dbReference type="KEGG" id="xbo:XBJ1_1860"/>
<evidence type="ECO:0000313" key="1">
    <source>
        <dbReference type="EMBL" id="CBJ80986.1"/>
    </source>
</evidence>
<sequence length="43" mass="4991">MPVSSGKTVRHRLNRGGSREGDIRGFITWEQHYSFHKHESLPV</sequence>
<accession>D3V2M1</accession>
<dbReference type="Proteomes" id="UP000002045">
    <property type="component" value="Chromosome"/>
</dbReference>
<dbReference type="EMBL" id="FN667741">
    <property type="protein sequence ID" value="CBJ80986.1"/>
    <property type="molecule type" value="Genomic_DNA"/>
</dbReference>
<protein>
    <submittedName>
        <fullName evidence="1">Uncharacterized protein</fullName>
    </submittedName>
</protein>
<name>D3V2M1_XENBS</name>
<dbReference type="HOGENOM" id="CLU_3241540_0_0_6"/>
<organism evidence="1 2">
    <name type="scientific">Xenorhabdus bovienii (strain SS-2004)</name>
    <name type="common">Xenorhabdus nematophila subsp. bovienii</name>
    <dbReference type="NCBI Taxonomy" id="406818"/>
    <lineage>
        <taxon>Bacteria</taxon>
        <taxon>Pseudomonadati</taxon>
        <taxon>Pseudomonadota</taxon>
        <taxon>Gammaproteobacteria</taxon>
        <taxon>Enterobacterales</taxon>
        <taxon>Morganellaceae</taxon>
        <taxon>Xenorhabdus</taxon>
    </lineage>
</organism>
<evidence type="ECO:0000313" key="2">
    <source>
        <dbReference type="Proteomes" id="UP000002045"/>
    </source>
</evidence>
<dbReference type="AlphaFoldDB" id="D3V2M1"/>
<reference evidence="1" key="1">
    <citation type="journal article" date="2011" name="PLoS ONE">
        <title>The entomopathogenic bacterial endosymbionts xenorhabdus and photorhabdus: convergent lifestyles from divergent genomes.</title>
        <authorList>
            <person name="Chaston J.M."/>
            <person name="Suen G."/>
            <person name="Tucker S.L."/>
            <person name="Andersen A.W."/>
            <person name="Bhasin A."/>
            <person name="Bode E."/>
            <person name="Bode H.B."/>
            <person name="Brachmann A.O."/>
            <person name="Cowles C.E."/>
            <person name="Cowles K.N."/>
            <person name="Darby C."/>
            <person name="de Leon L."/>
            <person name="Drace K."/>
            <person name="Du Z."/>
            <person name="Givaudan A."/>
            <person name="Herbert Tran E.E."/>
            <person name="Jewell K.A."/>
            <person name="Knack J.J."/>
            <person name="Krasomil-Osterfeld K.C."/>
            <person name="Kukor R."/>
            <person name="Lanois A."/>
            <person name="Latreille P."/>
            <person name="Leimgruber N.K."/>
            <person name="Lipke C.M."/>
            <person name="Liu R."/>
            <person name="Lu X."/>
            <person name="Martens E.C."/>
            <person name="Marri P.R."/>
            <person name="Medigue C."/>
            <person name="Menard M.L."/>
            <person name="Miller N.M."/>
            <person name="Morales-Soto N."/>
            <person name="Norton S."/>
            <person name="Ogier J.C."/>
            <person name="Orchard S.S."/>
            <person name="Park D."/>
            <person name="Park Y."/>
            <person name="Qurollo B.A."/>
            <person name="Sugar D.R."/>
            <person name="Richards G.R."/>
            <person name="Rouy Z."/>
            <person name="Slominski B."/>
            <person name="Slominski K."/>
            <person name="Snyder H."/>
            <person name="Tjaden B.C."/>
            <person name="van der Hoeven R."/>
            <person name="Welch R.D."/>
            <person name="Wheeler C."/>
            <person name="Xiang B."/>
            <person name="Barbazuk B."/>
            <person name="Gaudriault S."/>
            <person name="Goodner B."/>
            <person name="Slater S.C."/>
            <person name="Forst S."/>
            <person name="Goldman B.S."/>
            <person name="Goodrich-Blair H."/>
        </authorList>
    </citation>
    <scope>NUCLEOTIDE SEQUENCE [LARGE SCALE GENOMIC DNA]</scope>
    <source>
        <strain evidence="1">SS-2004</strain>
    </source>
</reference>
<proteinExistence type="predicted"/>